<evidence type="ECO:0000313" key="6">
    <source>
        <dbReference type="EMBL" id="SEK86122.1"/>
    </source>
</evidence>
<organism evidence="6 7">
    <name type="scientific">Maribacter orientalis</name>
    <dbReference type="NCBI Taxonomy" id="228957"/>
    <lineage>
        <taxon>Bacteria</taxon>
        <taxon>Pseudomonadati</taxon>
        <taxon>Bacteroidota</taxon>
        <taxon>Flavobacteriia</taxon>
        <taxon>Flavobacteriales</taxon>
        <taxon>Flavobacteriaceae</taxon>
        <taxon>Maribacter</taxon>
    </lineage>
</organism>
<keyword evidence="4 5" id="KW-0472">Membrane</keyword>
<feature type="transmembrane region" description="Helical" evidence="5">
    <location>
        <begin position="76"/>
        <end position="95"/>
    </location>
</feature>
<keyword evidence="7" id="KW-1185">Reference proteome</keyword>
<dbReference type="Gene3D" id="1.20.1280.290">
    <property type="match status" value="1"/>
</dbReference>
<dbReference type="RefSeq" id="WP_218144551.1">
    <property type="nucleotide sequence ID" value="NZ_FNZN01000002.1"/>
</dbReference>
<dbReference type="STRING" id="228957.SAMN04488008_102318"/>
<dbReference type="InterPro" id="IPR006603">
    <property type="entry name" value="PQ-loop_rpt"/>
</dbReference>
<dbReference type="GO" id="GO:0016020">
    <property type="term" value="C:membrane"/>
    <property type="evidence" value="ECO:0007669"/>
    <property type="project" value="UniProtKB-SubCell"/>
</dbReference>
<gene>
    <name evidence="6" type="ORF">SAMN04488008_102318</name>
</gene>
<evidence type="ECO:0000256" key="4">
    <source>
        <dbReference type="ARBA" id="ARBA00023136"/>
    </source>
</evidence>
<keyword evidence="2 5" id="KW-0812">Transmembrane</keyword>
<evidence type="ECO:0000256" key="1">
    <source>
        <dbReference type="ARBA" id="ARBA00004141"/>
    </source>
</evidence>
<dbReference type="Proteomes" id="UP000198990">
    <property type="component" value="Unassembled WGS sequence"/>
</dbReference>
<protein>
    <submittedName>
        <fullName evidence="6">MtN3 and saliva related transmembrane protein</fullName>
    </submittedName>
</protein>
<dbReference type="Pfam" id="PF04193">
    <property type="entry name" value="PQ-loop"/>
    <property type="match status" value="1"/>
</dbReference>
<reference evidence="7" key="1">
    <citation type="submission" date="2016-10" db="EMBL/GenBank/DDBJ databases">
        <authorList>
            <person name="Varghese N."/>
            <person name="Submissions S."/>
        </authorList>
    </citation>
    <scope>NUCLEOTIDE SEQUENCE [LARGE SCALE GENOMIC DNA]</scope>
    <source>
        <strain evidence="7">DSM 16471</strain>
    </source>
</reference>
<proteinExistence type="predicted"/>
<evidence type="ECO:0000256" key="2">
    <source>
        <dbReference type="ARBA" id="ARBA00022692"/>
    </source>
</evidence>
<evidence type="ECO:0000313" key="7">
    <source>
        <dbReference type="Proteomes" id="UP000198990"/>
    </source>
</evidence>
<keyword evidence="3 5" id="KW-1133">Transmembrane helix</keyword>
<feature type="transmembrane region" description="Helical" evidence="5">
    <location>
        <begin position="20"/>
        <end position="38"/>
    </location>
</feature>
<dbReference type="InterPro" id="IPR047662">
    <property type="entry name" value="SemiSWEET"/>
</dbReference>
<evidence type="ECO:0000256" key="3">
    <source>
        <dbReference type="ARBA" id="ARBA00022989"/>
    </source>
</evidence>
<dbReference type="AlphaFoldDB" id="A0A1H7KH71"/>
<sequence>MTKLNSQGNNKRLSIENIEILGLVAVTLTTSAFVPQVYKTWKNKSVKDISLSMYTVLLIGLLLWVVYGFYINSLPIIAANIITATLSVLMVIMKIKYK</sequence>
<comment type="subcellular location">
    <subcellularLocation>
        <location evidence="1">Membrane</location>
        <topology evidence="1">Multi-pass membrane protein</topology>
    </subcellularLocation>
</comment>
<name>A0A1H7KH71_9FLAO</name>
<evidence type="ECO:0000256" key="5">
    <source>
        <dbReference type="SAM" id="Phobius"/>
    </source>
</evidence>
<dbReference type="NCBIfam" id="NF037968">
    <property type="entry name" value="SemiSWEET_2"/>
    <property type="match status" value="1"/>
</dbReference>
<dbReference type="EMBL" id="FNZN01000002">
    <property type="protein sequence ID" value="SEK86122.1"/>
    <property type="molecule type" value="Genomic_DNA"/>
</dbReference>
<accession>A0A1H7KH71</accession>
<feature type="transmembrane region" description="Helical" evidence="5">
    <location>
        <begin position="50"/>
        <end position="70"/>
    </location>
</feature>
<dbReference type="GO" id="GO:0051119">
    <property type="term" value="F:sugar transmembrane transporter activity"/>
    <property type="evidence" value="ECO:0007669"/>
    <property type="project" value="InterPro"/>
</dbReference>